<feature type="signal peptide" evidence="4">
    <location>
        <begin position="1"/>
        <end position="22"/>
    </location>
</feature>
<dbReference type="GO" id="GO:0042597">
    <property type="term" value="C:periplasmic space"/>
    <property type="evidence" value="ECO:0007669"/>
    <property type="project" value="UniProtKB-SubCell"/>
</dbReference>
<keyword evidence="3" id="KW-0574">Periplasm</keyword>
<evidence type="ECO:0000313" key="5">
    <source>
        <dbReference type="EMBL" id="MZR13697.1"/>
    </source>
</evidence>
<dbReference type="Proteomes" id="UP000467322">
    <property type="component" value="Unassembled WGS sequence"/>
</dbReference>
<organism evidence="5 6">
    <name type="scientific">Maritimibacter harenae</name>
    <dbReference type="NCBI Taxonomy" id="2606218"/>
    <lineage>
        <taxon>Bacteria</taxon>
        <taxon>Pseudomonadati</taxon>
        <taxon>Pseudomonadota</taxon>
        <taxon>Alphaproteobacteria</taxon>
        <taxon>Rhodobacterales</taxon>
        <taxon>Roseobacteraceae</taxon>
        <taxon>Maritimibacter</taxon>
    </lineage>
</organism>
<comment type="caution">
    <text evidence="5">The sequence shown here is derived from an EMBL/GenBank/DDBJ whole genome shotgun (WGS) entry which is preliminary data.</text>
</comment>
<feature type="chain" id="PRO_5032495808" description="TRAP-type C4-dicarboxylate transport system, substrate-binding protein" evidence="4">
    <location>
        <begin position="23"/>
        <end position="384"/>
    </location>
</feature>
<dbReference type="RefSeq" id="WP_161351833.1">
    <property type="nucleotide sequence ID" value="NZ_WTUX01000013.1"/>
</dbReference>
<accession>A0A845M7H6</accession>
<dbReference type="InterPro" id="IPR038404">
    <property type="entry name" value="TRAP_DctP_sf"/>
</dbReference>
<dbReference type="EMBL" id="WTUX01000013">
    <property type="protein sequence ID" value="MZR13697.1"/>
    <property type="molecule type" value="Genomic_DNA"/>
</dbReference>
<dbReference type="Pfam" id="PF03480">
    <property type="entry name" value="DctP"/>
    <property type="match status" value="1"/>
</dbReference>
<dbReference type="NCBIfam" id="NF037995">
    <property type="entry name" value="TRAP_S1"/>
    <property type="match status" value="1"/>
</dbReference>
<dbReference type="PANTHER" id="PTHR33376:SF15">
    <property type="entry name" value="BLL6794 PROTEIN"/>
    <property type="match status" value="1"/>
</dbReference>
<keyword evidence="6" id="KW-1185">Reference proteome</keyword>
<dbReference type="GO" id="GO:0055085">
    <property type="term" value="P:transmembrane transport"/>
    <property type="evidence" value="ECO:0007669"/>
    <property type="project" value="InterPro"/>
</dbReference>
<evidence type="ECO:0000256" key="3">
    <source>
        <dbReference type="ARBA" id="ARBA00022764"/>
    </source>
</evidence>
<protein>
    <recommendedName>
        <fullName evidence="7">TRAP-type C4-dicarboxylate transport system, substrate-binding protein</fullName>
    </recommendedName>
</protein>
<evidence type="ECO:0000256" key="1">
    <source>
        <dbReference type="ARBA" id="ARBA00004418"/>
    </source>
</evidence>
<keyword evidence="2 4" id="KW-0732">Signal</keyword>
<evidence type="ECO:0008006" key="7">
    <source>
        <dbReference type="Google" id="ProtNLM"/>
    </source>
</evidence>
<comment type="subcellular location">
    <subcellularLocation>
        <location evidence="1">Periplasm</location>
    </subcellularLocation>
</comment>
<dbReference type="InterPro" id="IPR018389">
    <property type="entry name" value="DctP_fam"/>
</dbReference>
<dbReference type="Gene3D" id="3.40.190.170">
    <property type="entry name" value="Bacterial extracellular solute-binding protein, family 7"/>
    <property type="match status" value="1"/>
</dbReference>
<dbReference type="AlphaFoldDB" id="A0A845M7H6"/>
<reference evidence="5 6" key="1">
    <citation type="submission" date="2019-12" db="EMBL/GenBank/DDBJ databases">
        <title>Maritimibacter sp. nov. sp. isolated from sea sand.</title>
        <authorList>
            <person name="Kim J."/>
            <person name="Jeong S.E."/>
            <person name="Jung H.S."/>
            <person name="Jeon C.O."/>
        </authorList>
    </citation>
    <scope>NUCLEOTIDE SEQUENCE [LARGE SCALE GENOMIC DNA]</scope>
    <source>
        <strain evidence="5 6">DP07</strain>
    </source>
</reference>
<sequence length="384" mass="42568">MKYMISAMCAGSLFLTTGAGHAESLVQRYLDGDPAVALSTQLDYDGPTVRIRYSTLAPSAGMSGEFFGALFDRLEADTDGKIVIDPYYSSSLADTQAGGFESVRSGLTDIGTCYMQFNPSGFDLQFGIQLPGIVSQADAGLLVYEEAYAEYFKENYERREVYLAHLGLGAPNQIYSKEPLASLEDFEGQRAWANGDVASRTLTALGMEPTNVNMSDFYPAFQTGVFDVAPFHDLGAVVFRLPDIADYRTGVDLWGNPNENCMNIDFWEGLDPAVQEYLYHWFQVWGMAYTQSLMVEGGDYVRENVLAEQGINFVELSDEDQAEIDAVLTQLVDDWAAERDADGQPGSELIAMMRDRYEHYNAMTADERFQKVLDEPVPGLVNGF</sequence>
<evidence type="ECO:0000313" key="6">
    <source>
        <dbReference type="Proteomes" id="UP000467322"/>
    </source>
</evidence>
<dbReference type="PANTHER" id="PTHR33376">
    <property type="match status" value="1"/>
</dbReference>
<proteinExistence type="predicted"/>
<evidence type="ECO:0000256" key="2">
    <source>
        <dbReference type="ARBA" id="ARBA00022729"/>
    </source>
</evidence>
<gene>
    <name evidence="5" type="ORF">GQE99_11785</name>
</gene>
<name>A0A845M7H6_9RHOB</name>
<evidence type="ECO:0000256" key="4">
    <source>
        <dbReference type="SAM" id="SignalP"/>
    </source>
</evidence>